<reference evidence="1 2" key="1">
    <citation type="submission" date="2023-03" db="EMBL/GenBank/DDBJ databases">
        <title>Draft genome sequence of Thalassotalea eurytherma JCM 18482T.</title>
        <authorList>
            <person name="Sawabe T."/>
        </authorList>
    </citation>
    <scope>NUCLEOTIDE SEQUENCE [LARGE SCALE GENOMIC DNA]</scope>
    <source>
        <strain evidence="1 2">JCM 18482</strain>
    </source>
</reference>
<dbReference type="Proteomes" id="UP001157133">
    <property type="component" value="Unassembled WGS sequence"/>
</dbReference>
<dbReference type="EMBL" id="BSSU01000009">
    <property type="protein sequence ID" value="GLX82487.1"/>
    <property type="molecule type" value="Genomic_DNA"/>
</dbReference>
<comment type="caution">
    <text evidence="1">The sequence shown here is derived from an EMBL/GenBank/DDBJ whole genome shotgun (WGS) entry which is preliminary data.</text>
</comment>
<name>A0ABQ6H6P5_9GAMM</name>
<evidence type="ECO:0000313" key="2">
    <source>
        <dbReference type="Proteomes" id="UP001157133"/>
    </source>
</evidence>
<proteinExistence type="predicted"/>
<keyword evidence="2" id="KW-1185">Reference proteome</keyword>
<evidence type="ECO:0000313" key="1">
    <source>
        <dbReference type="EMBL" id="GLX82487.1"/>
    </source>
</evidence>
<gene>
    <name evidence="1" type="ORF">theurythT_19390</name>
</gene>
<sequence>MNDSGRYIKIDDWYFEVKMVKAIRVDEFGQPYSAVANCNINGDQMYVDGLMTKEDEGFTKEDVNAFVKFCQKLGIDSVTDHRMKEGNAVLKEAKELRLDEQIKIEIKKPVSA</sequence>
<dbReference type="RefSeq" id="WP_284207853.1">
    <property type="nucleotide sequence ID" value="NZ_BSSU01000009.1"/>
</dbReference>
<evidence type="ECO:0008006" key="3">
    <source>
        <dbReference type="Google" id="ProtNLM"/>
    </source>
</evidence>
<protein>
    <recommendedName>
        <fullName evidence="3">DUF1488 family protein</fullName>
    </recommendedName>
</protein>
<organism evidence="1 2">
    <name type="scientific">Thalassotalea eurytherma</name>
    <dbReference type="NCBI Taxonomy" id="1144278"/>
    <lineage>
        <taxon>Bacteria</taxon>
        <taxon>Pseudomonadati</taxon>
        <taxon>Pseudomonadota</taxon>
        <taxon>Gammaproteobacteria</taxon>
        <taxon>Alteromonadales</taxon>
        <taxon>Colwelliaceae</taxon>
        <taxon>Thalassotalea</taxon>
    </lineage>
</organism>
<accession>A0ABQ6H6P5</accession>